<comment type="similarity">
    <text evidence="6">Belongs to the peptidase M48 family.</text>
</comment>
<keyword evidence="7" id="KW-0812">Transmembrane</keyword>
<dbReference type="PANTHER" id="PTHR22726">
    <property type="entry name" value="METALLOENDOPEPTIDASE OMA1"/>
    <property type="match status" value="1"/>
</dbReference>
<sequence length="243" mass="25977">MEQLRAAKDRAVVSSMVGMVGGIGTTVGQIGLLANAFAFSREHESRADRLGVRLMQQAGYDGREAANVWDNLLAEMKVTGGEKAGRHGDIFETHPTTAGRRDELLALAGGRGGDAGEDRLRQAIAPLRRAGSRTRSSAGSTRRAWCCSIACSSAGPTTPRCCTAAPRCSACVTKAAMRRAHSPTCSRPWRRRGRRPKRIARWGCCTGSARTAPPPCSRSRNTALAPEAPDAGLVRSYLTEMKP</sequence>
<dbReference type="GO" id="GO:0008237">
    <property type="term" value="F:metallopeptidase activity"/>
    <property type="evidence" value="ECO:0007669"/>
    <property type="project" value="UniProtKB-KW"/>
</dbReference>
<keyword evidence="4 6" id="KW-0862">Zinc</keyword>
<evidence type="ECO:0000259" key="8">
    <source>
        <dbReference type="Pfam" id="PF01435"/>
    </source>
</evidence>
<keyword evidence="10" id="KW-1185">Reference proteome</keyword>
<feature type="domain" description="Peptidase M48" evidence="8">
    <location>
        <begin position="34"/>
        <end position="105"/>
    </location>
</feature>
<keyword evidence="7" id="KW-0472">Membrane</keyword>
<keyword evidence="7" id="KW-1133">Transmembrane helix</keyword>
<dbReference type="Pfam" id="PF01435">
    <property type="entry name" value="Peptidase_M48"/>
    <property type="match status" value="1"/>
</dbReference>
<name>A0ABX6P3P7_9BURK</name>
<evidence type="ECO:0000313" key="9">
    <source>
        <dbReference type="EMBL" id="QJW84337.1"/>
    </source>
</evidence>
<evidence type="ECO:0000256" key="7">
    <source>
        <dbReference type="SAM" id="Phobius"/>
    </source>
</evidence>
<protein>
    <submittedName>
        <fullName evidence="9">M48 family metalloprotease</fullName>
    </submittedName>
</protein>
<evidence type="ECO:0000256" key="1">
    <source>
        <dbReference type="ARBA" id="ARBA00022670"/>
    </source>
</evidence>
<keyword evidence="3 6" id="KW-0378">Hydrolase</keyword>
<feature type="transmembrane region" description="Helical" evidence="7">
    <location>
        <begin position="12"/>
        <end position="39"/>
    </location>
</feature>
<dbReference type="InterPro" id="IPR001915">
    <property type="entry name" value="Peptidase_M48"/>
</dbReference>
<dbReference type="InterPro" id="IPR051156">
    <property type="entry name" value="Mito/Outer_Membr_Metalloprot"/>
</dbReference>
<comment type="cofactor">
    <cofactor evidence="6">
        <name>Zn(2+)</name>
        <dbReference type="ChEBI" id="CHEBI:29105"/>
    </cofactor>
    <text evidence="6">Binds 1 zinc ion per subunit.</text>
</comment>
<gene>
    <name evidence="9" type="ORF">HK414_12775</name>
</gene>
<dbReference type="PANTHER" id="PTHR22726:SF1">
    <property type="entry name" value="METALLOENDOPEPTIDASE OMA1, MITOCHONDRIAL"/>
    <property type="match status" value="1"/>
</dbReference>
<evidence type="ECO:0000256" key="6">
    <source>
        <dbReference type="RuleBase" id="RU003983"/>
    </source>
</evidence>
<evidence type="ECO:0000256" key="4">
    <source>
        <dbReference type="ARBA" id="ARBA00022833"/>
    </source>
</evidence>
<proteinExistence type="inferred from homology"/>
<dbReference type="Proteomes" id="UP000500826">
    <property type="component" value="Chromosome"/>
</dbReference>
<organism evidence="9 10">
    <name type="scientific">Ramlibacter terrae</name>
    <dbReference type="NCBI Taxonomy" id="2732511"/>
    <lineage>
        <taxon>Bacteria</taxon>
        <taxon>Pseudomonadati</taxon>
        <taxon>Pseudomonadota</taxon>
        <taxon>Betaproteobacteria</taxon>
        <taxon>Burkholderiales</taxon>
        <taxon>Comamonadaceae</taxon>
        <taxon>Ramlibacter</taxon>
    </lineage>
</organism>
<keyword evidence="2" id="KW-0479">Metal-binding</keyword>
<evidence type="ECO:0000313" key="10">
    <source>
        <dbReference type="Proteomes" id="UP000500826"/>
    </source>
</evidence>
<evidence type="ECO:0000256" key="5">
    <source>
        <dbReference type="ARBA" id="ARBA00023049"/>
    </source>
</evidence>
<reference evidence="9 10" key="2">
    <citation type="submission" date="2020-05" db="EMBL/GenBank/DDBJ databases">
        <authorList>
            <person name="Khan S.A."/>
            <person name="Jeon C.O."/>
            <person name="Chun B.H."/>
        </authorList>
    </citation>
    <scope>NUCLEOTIDE SEQUENCE [LARGE SCALE GENOMIC DNA]</scope>
    <source>
        <strain evidence="9 10">H242</strain>
    </source>
</reference>
<dbReference type="EMBL" id="CP053418">
    <property type="protein sequence ID" value="QJW84337.1"/>
    <property type="molecule type" value="Genomic_DNA"/>
</dbReference>
<evidence type="ECO:0000256" key="2">
    <source>
        <dbReference type="ARBA" id="ARBA00022723"/>
    </source>
</evidence>
<accession>A0ABX6P3P7</accession>
<keyword evidence="5 6" id="KW-0482">Metalloprotease</keyword>
<evidence type="ECO:0000256" key="3">
    <source>
        <dbReference type="ARBA" id="ARBA00022801"/>
    </source>
</evidence>
<reference evidence="9 10" key="1">
    <citation type="submission" date="2020-05" db="EMBL/GenBank/DDBJ databases">
        <title>Ramlibacter rhizophilus sp. nov., isolated from rhizosphere soil of national flower Mugunghwa from South Korea.</title>
        <authorList>
            <person name="Zheng-Fei Y."/>
            <person name="Huan T."/>
        </authorList>
    </citation>
    <scope>NUCLEOTIDE SEQUENCE [LARGE SCALE GENOMIC DNA]</scope>
    <source>
        <strain evidence="9 10">H242</strain>
    </source>
</reference>
<keyword evidence="1 6" id="KW-0645">Protease</keyword>